<protein>
    <recommendedName>
        <fullName evidence="4">O-antigen ligase</fullName>
    </recommendedName>
</protein>
<evidence type="ECO:0008006" key="4">
    <source>
        <dbReference type="Google" id="ProtNLM"/>
    </source>
</evidence>
<reference evidence="3" key="1">
    <citation type="submission" date="2017-06" db="EMBL/GenBank/DDBJ databases">
        <authorList>
            <person name="Varghese N."/>
            <person name="Submissions S."/>
        </authorList>
    </citation>
    <scope>NUCLEOTIDE SEQUENCE [LARGE SCALE GENOMIC DNA]</scope>
    <source>
        <strain evidence="3">DSM 137</strain>
    </source>
</reference>
<evidence type="ECO:0000313" key="3">
    <source>
        <dbReference type="Proteomes" id="UP000198418"/>
    </source>
</evidence>
<feature type="transmembrane region" description="Helical" evidence="1">
    <location>
        <begin position="314"/>
        <end position="333"/>
    </location>
</feature>
<dbReference type="AlphaFoldDB" id="A0A212S415"/>
<keyword evidence="1" id="KW-1133">Transmembrane helix</keyword>
<gene>
    <name evidence="2" type="ORF">SAMN06265338_11235</name>
</gene>
<feature type="transmembrane region" description="Helical" evidence="1">
    <location>
        <begin position="107"/>
        <end position="127"/>
    </location>
</feature>
<feature type="transmembrane region" description="Helical" evidence="1">
    <location>
        <begin position="44"/>
        <end position="62"/>
    </location>
</feature>
<feature type="transmembrane region" description="Helical" evidence="1">
    <location>
        <begin position="193"/>
        <end position="225"/>
    </location>
</feature>
<keyword evidence="1" id="KW-0812">Transmembrane</keyword>
<organism evidence="2 3">
    <name type="scientific">Rhodoblastus acidophilus</name>
    <name type="common">Rhodopseudomonas acidophila</name>
    <dbReference type="NCBI Taxonomy" id="1074"/>
    <lineage>
        <taxon>Bacteria</taxon>
        <taxon>Pseudomonadati</taxon>
        <taxon>Pseudomonadota</taxon>
        <taxon>Alphaproteobacteria</taxon>
        <taxon>Hyphomicrobiales</taxon>
        <taxon>Rhodoblastaceae</taxon>
        <taxon>Rhodoblastus</taxon>
    </lineage>
</organism>
<evidence type="ECO:0000313" key="2">
    <source>
        <dbReference type="EMBL" id="SNB79928.1"/>
    </source>
</evidence>
<dbReference type="RefSeq" id="WP_088521901.1">
    <property type="nucleotide sequence ID" value="NZ_FYDG01000012.1"/>
</dbReference>
<evidence type="ECO:0000256" key="1">
    <source>
        <dbReference type="SAM" id="Phobius"/>
    </source>
</evidence>
<feature type="transmembrane region" description="Helical" evidence="1">
    <location>
        <begin position="68"/>
        <end position="95"/>
    </location>
</feature>
<dbReference type="Proteomes" id="UP000198418">
    <property type="component" value="Unassembled WGS sequence"/>
</dbReference>
<feature type="transmembrane region" description="Helical" evidence="1">
    <location>
        <begin position="345"/>
        <end position="362"/>
    </location>
</feature>
<dbReference type="EMBL" id="FYDG01000012">
    <property type="protein sequence ID" value="SNB79928.1"/>
    <property type="molecule type" value="Genomic_DNA"/>
</dbReference>
<feature type="transmembrane region" description="Helical" evidence="1">
    <location>
        <begin position="166"/>
        <end position="187"/>
    </location>
</feature>
<dbReference type="OrthoDB" id="8437837at2"/>
<sequence>MAKPFINAADKTSADAAHLLMRLGLILGFVITPIVLLTSQRAIFILSPIAATLILSAGAMLSPRVMRIAAPFSFLASPVGLGAVFLSIWAVASLTWTPFPSEAAPRLFKIVSTFLLVLPVASVLPVRSRPANLYVLPLGVAAASFGAIALNFATPAAKHDVAMNETLARAVTVLLLLAWPATLAAILRGRPAMAASVAIVVAAAAVAVHATTASFAALAAGAAFLAAKADKTSTASWIGRIGAASFIAAPCLPLLLGPWIGDSSGNLAWLNAWRDTIMVDGVRLLTGHGFNYVASGSSQGYLGALTPKTVLFEIWTDLGILGALAGAALLAWAYQLAGRQSPKAAPYWIGALTFVTAFAVFGGGALQLGWITAQALALVALILATRGEFQTARPTAPRHHVPS</sequence>
<feature type="transmembrane region" description="Helical" evidence="1">
    <location>
        <begin position="237"/>
        <end position="260"/>
    </location>
</feature>
<accession>A0A212S415</accession>
<name>A0A212S415_RHOAC</name>
<feature type="transmembrane region" description="Helical" evidence="1">
    <location>
        <begin position="133"/>
        <end position="154"/>
    </location>
</feature>
<keyword evidence="3" id="KW-1185">Reference proteome</keyword>
<feature type="transmembrane region" description="Helical" evidence="1">
    <location>
        <begin position="20"/>
        <end position="37"/>
    </location>
</feature>
<proteinExistence type="predicted"/>
<keyword evidence="1" id="KW-0472">Membrane</keyword>